<organism evidence="1">
    <name type="scientific">Haptolina brevifila</name>
    <dbReference type="NCBI Taxonomy" id="156173"/>
    <lineage>
        <taxon>Eukaryota</taxon>
        <taxon>Haptista</taxon>
        <taxon>Haptophyta</taxon>
        <taxon>Prymnesiophyceae</taxon>
        <taxon>Prymnesiales</taxon>
        <taxon>Prymnesiaceae</taxon>
        <taxon>Haptolina</taxon>
    </lineage>
</organism>
<gene>
    <name evidence="1" type="ORF">CBRE1094_LOCUS23329</name>
</gene>
<protein>
    <submittedName>
        <fullName evidence="1">Uncharacterized protein</fullName>
    </submittedName>
</protein>
<evidence type="ECO:0000313" key="1">
    <source>
        <dbReference type="EMBL" id="CAD9473954.1"/>
    </source>
</evidence>
<accession>A0A7S2MB87</accession>
<reference evidence="1" key="1">
    <citation type="submission" date="2021-01" db="EMBL/GenBank/DDBJ databases">
        <authorList>
            <person name="Corre E."/>
            <person name="Pelletier E."/>
            <person name="Niang G."/>
            <person name="Scheremetjew M."/>
            <person name="Finn R."/>
            <person name="Kale V."/>
            <person name="Holt S."/>
            <person name="Cochrane G."/>
            <person name="Meng A."/>
            <person name="Brown T."/>
            <person name="Cohen L."/>
        </authorList>
    </citation>
    <scope>NUCLEOTIDE SEQUENCE</scope>
    <source>
        <strain evidence="1">UTEX LB 985</strain>
    </source>
</reference>
<dbReference type="EMBL" id="HBGU01042806">
    <property type="protein sequence ID" value="CAD9473954.1"/>
    <property type="molecule type" value="Transcribed_RNA"/>
</dbReference>
<dbReference type="AlphaFoldDB" id="A0A7S2MB87"/>
<proteinExistence type="predicted"/>
<sequence>MCKKCDEKKKNTPPAWTRASSLAFTQSRGGYLAGTTVAYLNYDALSSKAQGDTSKCKGPAARRVLTHPGGAAACKKWLRPPDLTDATATGPRLYSYDCERMRQWTGHPMQPCSCSSHPATPHPCSCGSMPAVPAMSAPVYYVQQPRPMTAPYHFVHAAPHTYVHATPHPYTHPMGAPPAYGYAGGYPLYL</sequence>
<name>A0A7S2MB87_9EUKA</name>